<evidence type="ECO:0000313" key="2">
    <source>
        <dbReference type="Proteomes" id="UP000182771"/>
    </source>
</evidence>
<organism evidence="1 2">
    <name type="scientific">Capnocytophaga granulosa</name>
    <dbReference type="NCBI Taxonomy" id="45242"/>
    <lineage>
        <taxon>Bacteria</taxon>
        <taxon>Pseudomonadati</taxon>
        <taxon>Bacteroidota</taxon>
        <taxon>Flavobacteriia</taxon>
        <taxon>Flavobacteriales</taxon>
        <taxon>Flavobacteriaceae</taxon>
        <taxon>Capnocytophaga</taxon>
    </lineage>
</organism>
<proteinExistence type="predicted"/>
<comment type="caution">
    <text evidence="1">The sequence shown here is derived from an EMBL/GenBank/DDBJ whole genome shotgun (WGS) entry which is preliminary data.</text>
</comment>
<sequence length="39" mass="4557">MACLIENGLFEYANEKIFSKSNLLVTYLIGIYSYDHNRI</sequence>
<keyword evidence="2" id="KW-1185">Reference proteome</keyword>
<gene>
    <name evidence="1" type="ORF">SAMN05444420_11031</name>
</gene>
<name>A0A1H2ZHF5_9FLAO</name>
<dbReference type="EMBL" id="FNND01000010">
    <property type="protein sequence ID" value="SDX16388.1"/>
    <property type="molecule type" value="Genomic_DNA"/>
</dbReference>
<dbReference type="Proteomes" id="UP000182771">
    <property type="component" value="Unassembled WGS sequence"/>
</dbReference>
<evidence type="ECO:0000313" key="1">
    <source>
        <dbReference type="EMBL" id="SDX16388.1"/>
    </source>
</evidence>
<dbReference type="AlphaFoldDB" id="A0A1H2ZHF5"/>
<protein>
    <submittedName>
        <fullName evidence="1">Uncharacterized protein</fullName>
    </submittedName>
</protein>
<accession>A0A1H2ZHF5</accession>
<reference evidence="1 2" key="1">
    <citation type="submission" date="2016-10" db="EMBL/GenBank/DDBJ databases">
        <authorList>
            <person name="Varghese N."/>
            <person name="Submissions S."/>
        </authorList>
    </citation>
    <scope>NUCLEOTIDE SEQUENCE [LARGE SCALE GENOMIC DNA]</scope>
    <source>
        <strain evidence="1 2">DSM 11449</strain>
    </source>
</reference>